<proteinExistence type="inferred from homology"/>
<dbReference type="Proteomes" id="UP000183245">
    <property type="component" value="Unassembled WGS sequence"/>
</dbReference>
<dbReference type="InterPro" id="IPR007267">
    <property type="entry name" value="GtrA_DPMS_TM"/>
</dbReference>
<feature type="domain" description="GtrA/DPMS transmembrane" evidence="7">
    <location>
        <begin position="18"/>
        <end position="128"/>
    </location>
</feature>
<feature type="transmembrane region" description="Helical" evidence="6">
    <location>
        <begin position="80"/>
        <end position="98"/>
    </location>
</feature>
<dbReference type="Pfam" id="PF04138">
    <property type="entry name" value="GtrA_DPMS_TM"/>
    <property type="match status" value="1"/>
</dbReference>
<evidence type="ECO:0000256" key="3">
    <source>
        <dbReference type="ARBA" id="ARBA00022692"/>
    </source>
</evidence>
<dbReference type="EMBL" id="MNZT01000127">
    <property type="protein sequence ID" value="OIP94563.1"/>
    <property type="molecule type" value="Genomic_DNA"/>
</dbReference>
<comment type="caution">
    <text evidence="8">The sequence shown here is derived from an EMBL/GenBank/DDBJ whole genome shotgun (WGS) entry which is preliminary data.</text>
</comment>
<gene>
    <name evidence="8" type="ORF">AUK40_06805</name>
</gene>
<feature type="transmembrane region" description="Helical" evidence="6">
    <location>
        <begin position="16"/>
        <end position="36"/>
    </location>
</feature>
<dbReference type="STRING" id="1817892.AUK40_06805"/>
<evidence type="ECO:0000256" key="6">
    <source>
        <dbReference type="SAM" id="Phobius"/>
    </source>
</evidence>
<dbReference type="InterPro" id="IPR051401">
    <property type="entry name" value="GtrA_CellWall_Glycosyl"/>
</dbReference>
<comment type="similarity">
    <text evidence="2">Belongs to the GtrA family.</text>
</comment>
<evidence type="ECO:0000256" key="2">
    <source>
        <dbReference type="ARBA" id="ARBA00009399"/>
    </source>
</evidence>
<feature type="transmembrane region" description="Helical" evidence="6">
    <location>
        <begin position="104"/>
        <end position="123"/>
    </location>
</feature>
<keyword evidence="5 6" id="KW-0472">Membrane</keyword>
<organism evidence="8 9">
    <name type="scientific">Candidatus Wirthbacteria bacterium CG2_30_54_11</name>
    <dbReference type="NCBI Taxonomy" id="1817892"/>
    <lineage>
        <taxon>Bacteria</taxon>
        <taxon>Candidatus Wirthbacteria</taxon>
    </lineage>
</organism>
<dbReference type="GO" id="GO:0005886">
    <property type="term" value="C:plasma membrane"/>
    <property type="evidence" value="ECO:0007669"/>
    <property type="project" value="TreeGrafter"/>
</dbReference>
<sequence length="141" mass="16028">MCVKIPEIKTIIRSQFFRFLIVGGLNTLFSYALYAFLIWLRLGFFLASTVSTVIGIAFNFKTTGTLVFKNKDNRLIVKFFGVYVVTYCINVSGLWVLTRLGVNEYLAGLVMVLPVAMLSFVLMRTFVFPKSAAIDENRYHS</sequence>
<name>A0A1J5ICX6_9BACT</name>
<comment type="subcellular location">
    <subcellularLocation>
        <location evidence="1">Membrane</location>
        <topology evidence="1">Multi-pass membrane protein</topology>
    </subcellularLocation>
</comment>
<evidence type="ECO:0000256" key="4">
    <source>
        <dbReference type="ARBA" id="ARBA00022989"/>
    </source>
</evidence>
<evidence type="ECO:0000256" key="5">
    <source>
        <dbReference type="ARBA" id="ARBA00023136"/>
    </source>
</evidence>
<evidence type="ECO:0000313" key="9">
    <source>
        <dbReference type="Proteomes" id="UP000183245"/>
    </source>
</evidence>
<keyword evidence="4 6" id="KW-1133">Transmembrane helix</keyword>
<dbReference type="PANTHER" id="PTHR38459:SF1">
    <property type="entry name" value="PROPHAGE BACTOPRENOL-LINKED GLUCOSE TRANSLOCASE HOMOLOG"/>
    <property type="match status" value="1"/>
</dbReference>
<reference evidence="8 9" key="1">
    <citation type="journal article" date="2016" name="Environ. Microbiol.">
        <title>Genomic resolution of a cold subsurface aquifer community provides metabolic insights for novel microbes adapted to high CO concentrations.</title>
        <authorList>
            <person name="Probst A.J."/>
            <person name="Castelle C.J."/>
            <person name="Singh A."/>
            <person name="Brown C.T."/>
            <person name="Anantharaman K."/>
            <person name="Sharon I."/>
            <person name="Hug L.A."/>
            <person name="Burstein D."/>
            <person name="Emerson J.B."/>
            <person name="Thomas B.C."/>
            <person name="Banfield J.F."/>
        </authorList>
    </citation>
    <scope>NUCLEOTIDE SEQUENCE [LARGE SCALE GENOMIC DNA]</scope>
    <source>
        <strain evidence="8">CG2_30_54_11</strain>
    </source>
</reference>
<accession>A0A1J5ICX6</accession>
<feature type="transmembrane region" description="Helical" evidence="6">
    <location>
        <begin position="42"/>
        <end position="60"/>
    </location>
</feature>
<dbReference type="AlphaFoldDB" id="A0A1J5ICX6"/>
<evidence type="ECO:0000313" key="8">
    <source>
        <dbReference type="EMBL" id="OIP94563.1"/>
    </source>
</evidence>
<protein>
    <recommendedName>
        <fullName evidence="7">GtrA/DPMS transmembrane domain-containing protein</fullName>
    </recommendedName>
</protein>
<evidence type="ECO:0000256" key="1">
    <source>
        <dbReference type="ARBA" id="ARBA00004141"/>
    </source>
</evidence>
<dbReference type="PANTHER" id="PTHR38459">
    <property type="entry name" value="PROPHAGE BACTOPRENOL-LINKED GLUCOSE TRANSLOCASE HOMOLOG"/>
    <property type="match status" value="1"/>
</dbReference>
<keyword evidence="3 6" id="KW-0812">Transmembrane</keyword>
<dbReference type="GO" id="GO:0000271">
    <property type="term" value="P:polysaccharide biosynthetic process"/>
    <property type="evidence" value="ECO:0007669"/>
    <property type="project" value="InterPro"/>
</dbReference>
<evidence type="ECO:0000259" key="7">
    <source>
        <dbReference type="Pfam" id="PF04138"/>
    </source>
</evidence>